<reference evidence="4" key="1">
    <citation type="submission" date="2018-12" db="EMBL/GenBank/DDBJ databases">
        <title>Genome sequence of Peanibacillus sp.</title>
        <authorList>
            <person name="Subramani G."/>
            <person name="Srinivasan S."/>
            <person name="Kim M.K."/>
        </authorList>
    </citation>
    <scope>NUCLEOTIDE SEQUENCE [LARGE SCALE GENOMIC DNA]</scope>
    <source>
        <strain evidence="4">18JY67-1</strain>
    </source>
</reference>
<dbReference type="Proteomes" id="UP000272528">
    <property type="component" value="Chromosome"/>
</dbReference>
<dbReference type="Pfam" id="PF08486">
    <property type="entry name" value="SpoIID"/>
    <property type="match status" value="1"/>
</dbReference>
<dbReference type="NCBIfam" id="TIGR02669">
    <property type="entry name" value="SpoIID_LytB"/>
    <property type="match status" value="1"/>
</dbReference>
<dbReference type="AlphaFoldDB" id="A0A3Q8XB14"/>
<dbReference type="PANTHER" id="PTHR30032">
    <property type="entry name" value="N-ACETYLMURAMOYL-L-ALANINE AMIDASE-RELATED"/>
    <property type="match status" value="1"/>
</dbReference>
<dbReference type="GO" id="GO:0030288">
    <property type="term" value="C:outer membrane-bounded periplasmic space"/>
    <property type="evidence" value="ECO:0007669"/>
    <property type="project" value="TreeGrafter"/>
</dbReference>
<dbReference type="InterPro" id="IPR051922">
    <property type="entry name" value="Bact_Sporulation_Assoc"/>
</dbReference>
<feature type="domain" description="Sporulation stage II protein D amidase enhancer LytB N-terminal" evidence="2">
    <location>
        <begin position="90"/>
        <end position="192"/>
    </location>
</feature>
<dbReference type="GO" id="GO:0030435">
    <property type="term" value="P:sporulation resulting in formation of a cellular spore"/>
    <property type="evidence" value="ECO:0007669"/>
    <property type="project" value="InterPro"/>
</dbReference>
<gene>
    <name evidence="3" type="primary">spoIID</name>
    <name evidence="3" type="ORF">EJC50_01875</name>
</gene>
<dbReference type="EMBL" id="CP034437">
    <property type="protein sequence ID" value="AZN43471.1"/>
    <property type="molecule type" value="Genomic_DNA"/>
</dbReference>
<organism evidence="3 4">
    <name type="scientific">Paenibacillus albus</name>
    <dbReference type="NCBI Taxonomy" id="2495582"/>
    <lineage>
        <taxon>Bacteria</taxon>
        <taxon>Bacillati</taxon>
        <taxon>Bacillota</taxon>
        <taxon>Bacilli</taxon>
        <taxon>Bacillales</taxon>
        <taxon>Paenibacillaceae</taxon>
        <taxon>Paenibacillus</taxon>
    </lineage>
</organism>
<evidence type="ECO:0000313" key="3">
    <source>
        <dbReference type="EMBL" id="AZN43471.1"/>
    </source>
</evidence>
<dbReference type="PANTHER" id="PTHR30032:SF4">
    <property type="entry name" value="AMIDASE ENHANCER"/>
    <property type="match status" value="1"/>
</dbReference>
<accession>A0A3Q8XB14</accession>
<dbReference type="InterPro" id="IPR014225">
    <property type="entry name" value="Spore_II_D_firmicutes"/>
</dbReference>
<sequence length="358" mass="39528">MWGLLLVVLVRGVVYVTELRSAAIREQQLIGTQVAESAPPRPSDAKKEVSSTTEPSKSVQASASSTGTDAQNKLSTYDRLWVNVYVSEDKRVEKMPIELYVRGVLAGEMPIDFELEALKAQAIAARTYIYRRLLAGGVSGPSDEADVDDTIKNQVYIPLGELIGRWSGKEKEANLKKLNEAVEETKGQIVTYQGGPIEASFFSTSNGYTENASDYWSLDLPYLRSVASPWDKSISPNYKETTTMDLDDFSRKLGVKANNVRQMRIMDTTEGHRIKTIRIGRESFSGKEIREKLGLASSQFNWAIIGDQIRITTFGYGHGVGMSQWGANGMAMEGKTAAQILAHYYTGTKLEEASGVLE</sequence>
<proteinExistence type="predicted"/>
<dbReference type="OrthoDB" id="9794671at2"/>
<dbReference type="NCBIfam" id="TIGR02870">
    <property type="entry name" value="spore_II_D"/>
    <property type="match status" value="1"/>
</dbReference>
<protein>
    <submittedName>
        <fullName evidence="3">Stage II sporulation protein D</fullName>
    </submittedName>
</protein>
<evidence type="ECO:0000259" key="2">
    <source>
        <dbReference type="Pfam" id="PF08486"/>
    </source>
</evidence>
<evidence type="ECO:0000313" key="4">
    <source>
        <dbReference type="Proteomes" id="UP000272528"/>
    </source>
</evidence>
<feature type="region of interest" description="Disordered" evidence="1">
    <location>
        <begin position="33"/>
        <end position="70"/>
    </location>
</feature>
<feature type="compositionally biased region" description="Polar residues" evidence="1">
    <location>
        <begin position="50"/>
        <end position="70"/>
    </location>
</feature>
<evidence type="ECO:0000256" key="1">
    <source>
        <dbReference type="SAM" id="MobiDB-lite"/>
    </source>
</evidence>
<dbReference type="KEGG" id="palb:EJC50_01875"/>
<name>A0A3Q8XB14_9BACL</name>
<dbReference type="InterPro" id="IPR013486">
    <property type="entry name" value="SpoIID/LytB"/>
</dbReference>
<dbReference type="InterPro" id="IPR013693">
    <property type="entry name" value="SpoIID/LytB_N"/>
</dbReference>
<keyword evidence="4" id="KW-1185">Reference proteome</keyword>